<proteinExistence type="predicted"/>
<name>A0ABT2ZR48_9RHOB</name>
<dbReference type="EMBL" id="JAOWKZ010000003">
    <property type="protein sequence ID" value="MCV2873608.1"/>
    <property type="molecule type" value="Genomic_DNA"/>
</dbReference>
<dbReference type="Gene3D" id="3.30.1360.120">
    <property type="entry name" value="Probable tRNA modification gtpase trme, domain 1"/>
    <property type="match status" value="1"/>
</dbReference>
<keyword evidence="2" id="KW-1185">Reference proteome</keyword>
<dbReference type="RefSeq" id="WP_263740809.1">
    <property type="nucleotide sequence ID" value="NZ_JAOWKZ010000003.1"/>
</dbReference>
<dbReference type="SUPFAM" id="SSF103025">
    <property type="entry name" value="Folate-binding domain"/>
    <property type="match status" value="1"/>
</dbReference>
<gene>
    <name evidence="1" type="ORF">OEZ71_15000</name>
</gene>
<protein>
    <submittedName>
        <fullName evidence="1">Sarcosine oxidase subunit gamma</fullName>
    </submittedName>
</protein>
<dbReference type="InterPro" id="IPR027266">
    <property type="entry name" value="TrmE/GcvT-like"/>
</dbReference>
<evidence type="ECO:0000313" key="2">
    <source>
        <dbReference type="Proteomes" id="UP001652564"/>
    </source>
</evidence>
<comment type="caution">
    <text evidence="1">The sequence shown here is derived from an EMBL/GenBank/DDBJ whole genome shotgun (WGS) entry which is preliminary data.</text>
</comment>
<organism evidence="1 2">
    <name type="scientific">Albidovulum litorale</name>
    <dbReference type="NCBI Taxonomy" id="2984134"/>
    <lineage>
        <taxon>Bacteria</taxon>
        <taxon>Pseudomonadati</taxon>
        <taxon>Pseudomonadota</taxon>
        <taxon>Alphaproteobacteria</taxon>
        <taxon>Rhodobacterales</taxon>
        <taxon>Paracoccaceae</taxon>
        <taxon>Albidovulum</taxon>
    </lineage>
</organism>
<sequence>MPSLIAKSACDGLLPLSEGGVTLSEAAPARVTSVAPFAGQEKATDAALKTMGLGWPKPGQSFTKDEAQILWTGRGQAFLISASPAELDGVAALSDQSDGWARIRLEGAGAEAVLARLVPLDLRTAAFPTGSVARTGLNHMMMVLHRAGAETFDIMVFRSMTASAVHELHHAMKALAARAAAL</sequence>
<evidence type="ECO:0000313" key="1">
    <source>
        <dbReference type="EMBL" id="MCV2873608.1"/>
    </source>
</evidence>
<reference evidence="1 2" key="1">
    <citation type="submission" date="2022-10" db="EMBL/GenBank/DDBJ databases">
        <title>Defluviimonas sp. nov., isolated from ocean surface sediments.</title>
        <authorList>
            <person name="He W."/>
            <person name="Wang L."/>
            <person name="Zhang D.-F."/>
        </authorList>
    </citation>
    <scope>NUCLEOTIDE SEQUENCE [LARGE SCALE GENOMIC DNA]</scope>
    <source>
        <strain evidence="1 2">WL0050</strain>
    </source>
</reference>
<accession>A0ABT2ZR48</accession>
<dbReference type="Proteomes" id="UP001652564">
    <property type="component" value="Unassembled WGS sequence"/>
</dbReference>